<dbReference type="NCBIfam" id="TIGR00756">
    <property type="entry name" value="PPR"/>
    <property type="match status" value="2"/>
</dbReference>
<gene>
    <name evidence="3" type="ORF">ANE_LOCUS13899</name>
</gene>
<dbReference type="SUPFAM" id="SSF48452">
    <property type="entry name" value="TPR-like"/>
    <property type="match status" value="1"/>
</dbReference>
<organism evidence="3 4">
    <name type="scientific">Arabis nemorensis</name>
    <dbReference type="NCBI Taxonomy" id="586526"/>
    <lineage>
        <taxon>Eukaryota</taxon>
        <taxon>Viridiplantae</taxon>
        <taxon>Streptophyta</taxon>
        <taxon>Embryophyta</taxon>
        <taxon>Tracheophyta</taxon>
        <taxon>Spermatophyta</taxon>
        <taxon>Magnoliopsida</taxon>
        <taxon>eudicotyledons</taxon>
        <taxon>Gunneridae</taxon>
        <taxon>Pentapetalae</taxon>
        <taxon>rosids</taxon>
        <taxon>malvids</taxon>
        <taxon>Brassicales</taxon>
        <taxon>Brassicaceae</taxon>
        <taxon>Arabideae</taxon>
        <taxon>Arabis</taxon>
    </lineage>
</organism>
<dbReference type="PANTHER" id="PTHR47937">
    <property type="entry name" value="PLASTID TRANSCRIPTIONALLY ACTIVE CHROMOSOME 2-LIKE PROTEIN"/>
    <property type="match status" value="1"/>
</dbReference>
<evidence type="ECO:0000256" key="2">
    <source>
        <dbReference type="PROSITE-ProRule" id="PRU00708"/>
    </source>
</evidence>
<dbReference type="Pfam" id="PF12854">
    <property type="entry name" value="PPR_1"/>
    <property type="match status" value="1"/>
</dbReference>
<feature type="repeat" description="PPR" evidence="2">
    <location>
        <begin position="28"/>
        <end position="62"/>
    </location>
</feature>
<dbReference type="InterPro" id="IPR052308">
    <property type="entry name" value="PPR_domain-containing"/>
</dbReference>
<reference evidence="3" key="1">
    <citation type="submission" date="2019-07" db="EMBL/GenBank/DDBJ databases">
        <authorList>
            <person name="Dittberner H."/>
        </authorList>
    </citation>
    <scope>NUCLEOTIDE SEQUENCE [LARGE SCALE GENOMIC DNA]</scope>
</reference>
<name>A0A565BPX4_9BRAS</name>
<accession>A0A565BPX4</accession>
<dbReference type="Pfam" id="PF01535">
    <property type="entry name" value="PPR"/>
    <property type="match status" value="1"/>
</dbReference>
<dbReference type="AlphaFoldDB" id="A0A565BPX4"/>
<dbReference type="Gene3D" id="1.25.40.10">
    <property type="entry name" value="Tetratricopeptide repeat domain"/>
    <property type="match status" value="1"/>
</dbReference>
<dbReference type="EMBL" id="CABITT030000004">
    <property type="protein sequence ID" value="VVB03455.1"/>
    <property type="molecule type" value="Genomic_DNA"/>
</dbReference>
<dbReference type="InterPro" id="IPR002885">
    <property type="entry name" value="PPR_rpt"/>
</dbReference>
<dbReference type="Proteomes" id="UP000489600">
    <property type="component" value="Unassembled WGS sequence"/>
</dbReference>
<evidence type="ECO:0000313" key="4">
    <source>
        <dbReference type="Proteomes" id="UP000489600"/>
    </source>
</evidence>
<keyword evidence="4" id="KW-1185">Reference proteome</keyword>
<dbReference type="OrthoDB" id="1088755at2759"/>
<comment type="caution">
    <text evidence="3">The sequence shown here is derived from an EMBL/GenBank/DDBJ whole genome shotgun (WGS) entry which is preliminary data.</text>
</comment>
<keyword evidence="1" id="KW-0677">Repeat</keyword>
<sequence>MVELSQLDKAAEISRLAVLEEYRDLPDTIHTYNQIISYMSDAERYDEAVALFHYFFESNLVPHIVSFNLIIKVHCDANRVDQALELYRHVRALKIDDELYTYRFLTKGLVDSGRIYKDLPRDIYPSSEDETFRGNIYDKPYKIPDRELPEFDEYDKITMLDATFVDYWFRQGDDDKAMVIYKSIIPMEYVECINAETASTLLRILLAIESEFVNFSC</sequence>
<evidence type="ECO:0000256" key="1">
    <source>
        <dbReference type="ARBA" id="ARBA00022737"/>
    </source>
</evidence>
<dbReference type="PROSITE" id="PS51375">
    <property type="entry name" value="PPR"/>
    <property type="match status" value="1"/>
</dbReference>
<protein>
    <submittedName>
        <fullName evidence="3">Uncharacterized protein</fullName>
    </submittedName>
</protein>
<dbReference type="PANTHER" id="PTHR47937:SF3">
    <property type="entry name" value="PENTACOTRIPEPTIDE-REPEAT REGION OF PRORP DOMAIN-CONTAINING PROTEIN"/>
    <property type="match status" value="1"/>
</dbReference>
<proteinExistence type="predicted"/>
<evidence type="ECO:0000313" key="3">
    <source>
        <dbReference type="EMBL" id="VVB03455.1"/>
    </source>
</evidence>
<dbReference type="InterPro" id="IPR011990">
    <property type="entry name" value="TPR-like_helical_dom_sf"/>
</dbReference>